<feature type="region of interest" description="Disordered" evidence="2">
    <location>
        <begin position="376"/>
        <end position="414"/>
    </location>
</feature>
<organism evidence="3 4">
    <name type="scientific">Geosmithia morbida</name>
    <dbReference type="NCBI Taxonomy" id="1094350"/>
    <lineage>
        <taxon>Eukaryota</taxon>
        <taxon>Fungi</taxon>
        <taxon>Dikarya</taxon>
        <taxon>Ascomycota</taxon>
        <taxon>Pezizomycotina</taxon>
        <taxon>Sordariomycetes</taxon>
        <taxon>Hypocreomycetidae</taxon>
        <taxon>Hypocreales</taxon>
        <taxon>Bionectriaceae</taxon>
        <taxon>Geosmithia</taxon>
    </lineage>
</organism>
<dbReference type="GeneID" id="55968590"/>
<dbReference type="RefSeq" id="XP_035319526.1">
    <property type="nucleotide sequence ID" value="XM_035464340.1"/>
</dbReference>
<reference evidence="3" key="1">
    <citation type="submission" date="2020-03" db="EMBL/GenBank/DDBJ databases">
        <title>Site-based positive gene gene selection in Geosmithia morbida across the United States reveals a broad range of putative effectors and factors for local host and environmental adapation.</title>
        <authorList>
            <person name="Onufrak A."/>
            <person name="Murdoch R.W."/>
            <person name="Gazis R."/>
            <person name="Huff M."/>
            <person name="Staton M."/>
            <person name="Klingeman W."/>
            <person name="Hadziabdic D."/>
        </authorList>
    </citation>
    <scope>NUCLEOTIDE SEQUENCE</scope>
    <source>
        <strain evidence="3">1262</strain>
    </source>
</reference>
<dbReference type="OrthoDB" id="5421041at2759"/>
<keyword evidence="4" id="KW-1185">Reference proteome</keyword>
<name>A0A9P5D3V2_9HYPO</name>
<sequence length="500" mass="56774">MEALNRASAFFVRFGSSEGFKRLENMIDDNSSLHLELNELQIAYRRSLKTLSDETTEFESSKKKFEEELEAETSAKAEAWVQLQKTQEELEKKREEATAIAEEVERKQTEIQGLQDELKQKDSQIGALEEARAERDELRDKLSSVQGEISTMTTDLQEAKGSLAALNSLMVELRDTEENEDNLAKILRNFFTTSYKLIDRFLGQDLPSECLAQSWSTAAQVKQDLESRGIKAPQLPLPPSNSEDAKRMRVALGLLVYGRELARSIWRPTYLTEDEDINNVLDRLSINHPRHESHLRATILGVIQVLPEQQQTAKQKRITRVKHQVYKSLAGLIPEDRHAEFKADIQKLTTKMGDTWEKTQRLETMVEPNFDDFVPEDWKPFPEPTDVNAQSEPVPEQSETPVDGDTGAVQETDDEDDTVCVLWPVFLYPSIDEGGDLVRLQNGYILLRKQCRAAEAESEESEKASRADRKIKRQNGPPRKRRDSGVGFLENGKPSNGSPA</sequence>
<evidence type="ECO:0000313" key="4">
    <source>
        <dbReference type="Proteomes" id="UP000749293"/>
    </source>
</evidence>
<feature type="compositionally biased region" description="Basic residues" evidence="2">
    <location>
        <begin position="469"/>
        <end position="482"/>
    </location>
</feature>
<dbReference type="EMBL" id="JAANYQ010000014">
    <property type="protein sequence ID" value="KAF4120874.1"/>
    <property type="molecule type" value="Genomic_DNA"/>
</dbReference>
<evidence type="ECO:0000313" key="3">
    <source>
        <dbReference type="EMBL" id="KAF4120874.1"/>
    </source>
</evidence>
<dbReference type="Gene3D" id="1.10.287.2610">
    <property type="match status" value="1"/>
</dbReference>
<evidence type="ECO:0000256" key="2">
    <source>
        <dbReference type="SAM" id="MobiDB-lite"/>
    </source>
</evidence>
<dbReference type="AlphaFoldDB" id="A0A9P5D3V2"/>
<comment type="caution">
    <text evidence="3">The sequence shown here is derived from an EMBL/GenBank/DDBJ whole genome shotgun (WGS) entry which is preliminary data.</text>
</comment>
<accession>A0A9P5D3V2</accession>
<protein>
    <submittedName>
        <fullName evidence="3">Uncharacterized protein</fullName>
    </submittedName>
</protein>
<keyword evidence="1" id="KW-0175">Coiled coil</keyword>
<feature type="region of interest" description="Disordered" evidence="2">
    <location>
        <begin position="456"/>
        <end position="500"/>
    </location>
</feature>
<proteinExistence type="predicted"/>
<gene>
    <name evidence="3" type="ORF">GMORB2_2360</name>
</gene>
<evidence type="ECO:0000256" key="1">
    <source>
        <dbReference type="SAM" id="Coils"/>
    </source>
</evidence>
<feature type="coiled-coil region" evidence="1">
    <location>
        <begin position="23"/>
        <end position="176"/>
    </location>
</feature>
<dbReference type="Proteomes" id="UP000749293">
    <property type="component" value="Unassembled WGS sequence"/>
</dbReference>